<dbReference type="SFLD" id="SFLDS00003">
    <property type="entry name" value="Haloacid_Dehalogenase"/>
    <property type="match status" value="1"/>
</dbReference>
<gene>
    <name evidence="2" type="ORF">F1C12_16580</name>
</gene>
<dbReference type="PANTHER" id="PTHR43434">
    <property type="entry name" value="PHOSPHOGLYCOLATE PHOSPHATASE"/>
    <property type="match status" value="1"/>
</dbReference>
<dbReference type="KEGG" id="lse:F1C12_16580"/>
<evidence type="ECO:0000313" key="3">
    <source>
        <dbReference type="Proteomes" id="UP000515511"/>
    </source>
</evidence>
<dbReference type="InterPro" id="IPR036412">
    <property type="entry name" value="HAD-like_sf"/>
</dbReference>
<protein>
    <submittedName>
        <fullName evidence="2">Phosphonatase-like hydrolase</fullName>
    </submittedName>
</protein>
<reference evidence="3" key="1">
    <citation type="submission" date="2019-09" db="EMBL/GenBank/DDBJ databases">
        <title>Antimicrobial potential of Antarctic Bacteria.</title>
        <authorList>
            <person name="Benaud N."/>
            <person name="Edwards R.J."/>
            <person name="Ferrari B.C."/>
        </authorList>
    </citation>
    <scope>NUCLEOTIDE SEQUENCE [LARGE SCALE GENOMIC DNA]</scope>
    <source>
        <strain evidence="3">INR9</strain>
    </source>
</reference>
<dbReference type="NCBIfam" id="TIGR03351">
    <property type="entry name" value="PhnX-like"/>
    <property type="match status" value="1"/>
</dbReference>
<name>A0A7G6YDK4_9MICO</name>
<dbReference type="GO" id="GO:0008967">
    <property type="term" value="F:phosphoglycolate phosphatase activity"/>
    <property type="evidence" value="ECO:0007669"/>
    <property type="project" value="TreeGrafter"/>
</dbReference>
<dbReference type="SUPFAM" id="SSF56784">
    <property type="entry name" value="HAD-like"/>
    <property type="match status" value="1"/>
</dbReference>
<dbReference type="InterPro" id="IPR022468">
    <property type="entry name" value="PhnX-like"/>
</dbReference>
<evidence type="ECO:0000313" key="2">
    <source>
        <dbReference type="EMBL" id="QNE36569.1"/>
    </source>
</evidence>
<dbReference type="Gene3D" id="3.40.50.1000">
    <property type="entry name" value="HAD superfamily/HAD-like"/>
    <property type="match status" value="1"/>
</dbReference>
<organism evidence="2 3">
    <name type="scientific">Leifsonia shinshuensis</name>
    <dbReference type="NCBI Taxonomy" id="150026"/>
    <lineage>
        <taxon>Bacteria</taxon>
        <taxon>Bacillati</taxon>
        <taxon>Actinomycetota</taxon>
        <taxon>Actinomycetes</taxon>
        <taxon>Micrococcales</taxon>
        <taxon>Microbacteriaceae</taxon>
        <taxon>Leifsonia</taxon>
    </lineage>
</organism>
<dbReference type="Proteomes" id="UP000515511">
    <property type="component" value="Chromosome"/>
</dbReference>
<dbReference type="EMBL" id="CP043641">
    <property type="protein sequence ID" value="QNE36569.1"/>
    <property type="molecule type" value="Genomic_DNA"/>
</dbReference>
<dbReference type="InterPro" id="IPR050155">
    <property type="entry name" value="HAD-like_hydrolase_sf"/>
</dbReference>
<proteinExistence type="predicted"/>
<feature type="compositionally biased region" description="Acidic residues" evidence="1">
    <location>
        <begin position="271"/>
        <end position="312"/>
    </location>
</feature>
<dbReference type="RefSeq" id="WP_219732629.1">
    <property type="nucleotide sequence ID" value="NZ_CP043641.1"/>
</dbReference>
<sequence length="339" mass="35006">MSPEGLITSEFDDAAIIDTEVDAAAVVAVDADDPDGLADLELVVLDLAGTTVVDDGLVEQAFVRAVDAAGLAVTDDEQRRARVFARDTMGQPKIAVFRALTDDEDQAEHANAVFESAYAELAADQGIRAVPGAEDLTRRLQSLGVAVVLTTGFSRATQDTVLDALGWRDLADLTLSPSEAGRGRPYPDLPLTALLRTGASSVDGMVVVGDTASDIASGLAAGAGLVVGVLTGAHDERTLLGAGADAVIPSVADLAELLGLDELERAEELDDEFDDLDELDFDDDDLDAREADDGDADADDDGDDIEAEDAAADAEAGLHAPAPKASVRAAGAPEGQTLR</sequence>
<accession>A0A7G6YDK4</accession>
<feature type="region of interest" description="Disordered" evidence="1">
    <location>
        <begin position="271"/>
        <end position="339"/>
    </location>
</feature>
<dbReference type="AlphaFoldDB" id="A0A7G6YDK4"/>
<dbReference type="SFLD" id="SFLDG01129">
    <property type="entry name" value="C1.5:_HAD__Beta-PGM__Phosphata"/>
    <property type="match status" value="1"/>
</dbReference>
<dbReference type="Pfam" id="PF00702">
    <property type="entry name" value="Hydrolase"/>
    <property type="match status" value="1"/>
</dbReference>
<dbReference type="InterPro" id="IPR023214">
    <property type="entry name" value="HAD_sf"/>
</dbReference>
<dbReference type="PANTHER" id="PTHR43434:SF19">
    <property type="entry name" value="PHOSPHONOACETALDEHYDE HYDROLASE"/>
    <property type="match status" value="1"/>
</dbReference>
<dbReference type="GO" id="GO:0006281">
    <property type="term" value="P:DNA repair"/>
    <property type="evidence" value="ECO:0007669"/>
    <property type="project" value="TreeGrafter"/>
</dbReference>
<evidence type="ECO:0000256" key="1">
    <source>
        <dbReference type="SAM" id="MobiDB-lite"/>
    </source>
</evidence>
<keyword evidence="2" id="KW-0378">Hydrolase</keyword>
<dbReference type="GO" id="GO:0005829">
    <property type="term" value="C:cytosol"/>
    <property type="evidence" value="ECO:0007669"/>
    <property type="project" value="TreeGrafter"/>
</dbReference>